<evidence type="ECO:0000256" key="5">
    <source>
        <dbReference type="ARBA" id="ARBA00022989"/>
    </source>
</evidence>
<dbReference type="SUPFAM" id="SSF103473">
    <property type="entry name" value="MFS general substrate transporter"/>
    <property type="match status" value="1"/>
</dbReference>
<sequence length="540" mass="55161">MSQFPGAETTIEPGAVHTPPRDRARGRPGRAGHGHPWLTLVAVALGVMMVGLDATVVAIANPAIAKDLGASLSGLQWVTNAYLLALAVALIPAGKIADRFGRRRTFLAGVLGFAVSSVLIGLSGGLGMVIFWRVVQGFAGALLQPASLAILRNTFPADKLNAAIGIWGSTVGISIAGGPIVAGLLVENVNWESVFFLNAPLGVIALLVGLWVIRESKDEDAVGSFDLPGVALLTGALFGLVWGLIKAGENGFGDTVPLVSFAVSAVLFAAFVWNESRVERPLLPLGLFRSVSLSAATGLIVLGFFGMFGTVFFITLYLQQVHGMSPVDAGVRMLPMTGVFIVASPLAGTLTNRFGPRVPLVLGMAFTATAMFGLSRIGVDAPYVQLWPWFVLIGLAFGMVIVAGTEAIVGNAPAHLAGVAGGLQQTASQLGGVLGTSVLGVLLSTKVGDVLFGRLTDAGVPAPAAERLAGQEGIVSQGVAPVPPGTPAPAAEAITTGSHLAFMDGFQNALTVAGVVAAVAILAALLVRRGSTPVDGPAGV</sequence>
<feature type="transmembrane region" description="Helical" evidence="8">
    <location>
        <begin position="105"/>
        <end position="124"/>
    </location>
</feature>
<feature type="transmembrane region" description="Helical" evidence="8">
    <location>
        <begin position="37"/>
        <end position="60"/>
    </location>
</feature>
<dbReference type="PANTHER" id="PTHR42718:SF42">
    <property type="entry name" value="EXPORT PROTEIN"/>
    <property type="match status" value="1"/>
</dbReference>
<comment type="subcellular location">
    <subcellularLocation>
        <location evidence="1">Cell membrane</location>
        <topology evidence="1">Multi-pass membrane protein</topology>
    </subcellularLocation>
</comment>
<keyword evidence="5 8" id="KW-1133">Transmembrane helix</keyword>
<feature type="domain" description="Major facilitator superfamily (MFS) profile" evidence="9">
    <location>
        <begin position="39"/>
        <end position="532"/>
    </location>
</feature>
<dbReference type="GO" id="GO:0022857">
    <property type="term" value="F:transmembrane transporter activity"/>
    <property type="evidence" value="ECO:0007669"/>
    <property type="project" value="InterPro"/>
</dbReference>
<evidence type="ECO:0000256" key="8">
    <source>
        <dbReference type="SAM" id="Phobius"/>
    </source>
</evidence>
<feature type="transmembrane region" description="Helical" evidence="8">
    <location>
        <begin position="225"/>
        <end position="245"/>
    </location>
</feature>
<feature type="transmembrane region" description="Helical" evidence="8">
    <location>
        <begin position="358"/>
        <end position="377"/>
    </location>
</feature>
<feature type="transmembrane region" description="Helical" evidence="8">
    <location>
        <begin position="163"/>
        <end position="182"/>
    </location>
</feature>
<evidence type="ECO:0000259" key="9">
    <source>
        <dbReference type="PROSITE" id="PS50850"/>
    </source>
</evidence>
<feature type="transmembrane region" description="Helical" evidence="8">
    <location>
        <begin position="295"/>
        <end position="318"/>
    </location>
</feature>
<feature type="transmembrane region" description="Helical" evidence="8">
    <location>
        <begin position="330"/>
        <end position="351"/>
    </location>
</feature>
<feature type="region of interest" description="Disordered" evidence="7">
    <location>
        <begin position="1"/>
        <end position="31"/>
    </location>
</feature>
<dbReference type="RefSeq" id="WP_121436326.1">
    <property type="nucleotide sequence ID" value="NZ_RBWU01000005.1"/>
</dbReference>
<dbReference type="Pfam" id="PF07690">
    <property type="entry name" value="MFS_1"/>
    <property type="match status" value="1"/>
</dbReference>
<organism evidence="10 11">
    <name type="scientific">Actinomadura pelletieri DSM 43383</name>
    <dbReference type="NCBI Taxonomy" id="1120940"/>
    <lineage>
        <taxon>Bacteria</taxon>
        <taxon>Bacillati</taxon>
        <taxon>Actinomycetota</taxon>
        <taxon>Actinomycetes</taxon>
        <taxon>Streptosporangiales</taxon>
        <taxon>Thermomonosporaceae</taxon>
        <taxon>Actinomadura</taxon>
    </lineage>
</organism>
<dbReference type="OrthoDB" id="7375466at2"/>
<dbReference type="EMBL" id="RBWU01000005">
    <property type="protein sequence ID" value="RKS71667.1"/>
    <property type="molecule type" value="Genomic_DNA"/>
</dbReference>
<keyword evidence="6 8" id="KW-0472">Membrane</keyword>
<dbReference type="Gene3D" id="1.20.1720.10">
    <property type="entry name" value="Multidrug resistance protein D"/>
    <property type="match status" value="1"/>
</dbReference>
<dbReference type="GO" id="GO:0005886">
    <property type="term" value="C:plasma membrane"/>
    <property type="evidence" value="ECO:0007669"/>
    <property type="project" value="UniProtKB-SubCell"/>
</dbReference>
<feature type="transmembrane region" description="Helical" evidence="8">
    <location>
        <begin position="194"/>
        <end position="213"/>
    </location>
</feature>
<keyword evidence="2" id="KW-0813">Transport</keyword>
<dbReference type="InterPro" id="IPR011701">
    <property type="entry name" value="MFS"/>
</dbReference>
<feature type="transmembrane region" description="Helical" evidence="8">
    <location>
        <begin position="257"/>
        <end position="274"/>
    </location>
</feature>
<gene>
    <name evidence="10" type="ORF">BZB76_4474</name>
</gene>
<name>A0A495QHP0_9ACTN</name>
<evidence type="ECO:0000313" key="10">
    <source>
        <dbReference type="EMBL" id="RKS71667.1"/>
    </source>
</evidence>
<dbReference type="NCBIfam" id="TIGR00711">
    <property type="entry name" value="efflux_EmrB"/>
    <property type="match status" value="1"/>
</dbReference>
<dbReference type="InterPro" id="IPR020846">
    <property type="entry name" value="MFS_dom"/>
</dbReference>
<keyword evidence="4 8" id="KW-0812">Transmembrane</keyword>
<dbReference type="Gene3D" id="1.20.1250.20">
    <property type="entry name" value="MFS general substrate transporter like domains"/>
    <property type="match status" value="1"/>
</dbReference>
<dbReference type="InterPro" id="IPR004638">
    <property type="entry name" value="EmrB-like"/>
</dbReference>
<evidence type="ECO:0000256" key="2">
    <source>
        <dbReference type="ARBA" id="ARBA00022448"/>
    </source>
</evidence>
<keyword evidence="11" id="KW-1185">Reference proteome</keyword>
<evidence type="ECO:0000256" key="4">
    <source>
        <dbReference type="ARBA" id="ARBA00022692"/>
    </source>
</evidence>
<evidence type="ECO:0000256" key="1">
    <source>
        <dbReference type="ARBA" id="ARBA00004651"/>
    </source>
</evidence>
<protein>
    <submittedName>
        <fullName evidence="10">EmrB/QacA subfamily drug resistance transporter</fullName>
    </submittedName>
</protein>
<evidence type="ECO:0000256" key="6">
    <source>
        <dbReference type="ARBA" id="ARBA00023136"/>
    </source>
</evidence>
<evidence type="ECO:0000256" key="3">
    <source>
        <dbReference type="ARBA" id="ARBA00022475"/>
    </source>
</evidence>
<dbReference type="CDD" id="cd17321">
    <property type="entry name" value="MFS_MMR_MDR_like"/>
    <property type="match status" value="1"/>
</dbReference>
<dbReference type="Proteomes" id="UP000274601">
    <property type="component" value="Unassembled WGS sequence"/>
</dbReference>
<dbReference type="AlphaFoldDB" id="A0A495QHP0"/>
<dbReference type="PROSITE" id="PS00216">
    <property type="entry name" value="SUGAR_TRANSPORT_1"/>
    <property type="match status" value="1"/>
</dbReference>
<keyword evidence="3" id="KW-1003">Cell membrane</keyword>
<reference evidence="10 11" key="1">
    <citation type="submission" date="2018-10" db="EMBL/GenBank/DDBJ databases">
        <title>Genomic Encyclopedia of Archaeal and Bacterial Type Strains, Phase II (KMG-II): from individual species to whole genera.</title>
        <authorList>
            <person name="Goeker M."/>
        </authorList>
    </citation>
    <scope>NUCLEOTIDE SEQUENCE [LARGE SCALE GENOMIC DNA]</scope>
    <source>
        <strain evidence="10 11">DSM 43383</strain>
    </source>
</reference>
<feature type="transmembrane region" description="Helical" evidence="8">
    <location>
        <begin position="72"/>
        <end position="93"/>
    </location>
</feature>
<proteinExistence type="predicted"/>
<evidence type="ECO:0000256" key="7">
    <source>
        <dbReference type="SAM" id="MobiDB-lite"/>
    </source>
</evidence>
<accession>A0A495QHP0</accession>
<dbReference type="InterPro" id="IPR005829">
    <property type="entry name" value="Sugar_transporter_CS"/>
</dbReference>
<feature type="transmembrane region" description="Helical" evidence="8">
    <location>
        <begin position="389"/>
        <end position="409"/>
    </location>
</feature>
<comment type="caution">
    <text evidence="10">The sequence shown here is derived from an EMBL/GenBank/DDBJ whole genome shotgun (WGS) entry which is preliminary data.</text>
</comment>
<evidence type="ECO:0000313" key="11">
    <source>
        <dbReference type="Proteomes" id="UP000274601"/>
    </source>
</evidence>
<dbReference type="InterPro" id="IPR036259">
    <property type="entry name" value="MFS_trans_sf"/>
</dbReference>
<dbReference type="PRINTS" id="PR01036">
    <property type="entry name" value="TCRTETB"/>
</dbReference>
<dbReference type="PROSITE" id="PS50850">
    <property type="entry name" value="MFS"/>
    <property type="match status" value="1"/>
</dbReference>
<feature type="transmembrane region" description="Helical" evidence="8">
    <location>
        <begin position="509"/>
        <end position="527"/>
    </location>
</feature>
<dbReference type="PANTHER" id="PTHR42718">
    <property type="entry name" value="MAJOR FACILITATOR SUPERFAMILY MULTIDRUG TRANSPORTER MFSC"/>
    <property type="match status" value="1"/>
</dbReference>